<dbReference type="GO" id="GO:0016787">
    <property type="term" value="F:hydrolase activity"/>
    <property type="evidence" value="ECO:0007669"/>
    <property type="project" value="UniProtKB-KW"/>
</dbReference>
<dbReference type="InterPro" id="IPR032567">
    <property type="entry name" value="RTL1-rel"/>
</dbReference>
<dbReference type="Pfam" id="PF17919">
    <property type="entry name" value="RT_RNaseH_2"/>
    <property type="match status" value="1"/>
</dbReference>
<reference evidence="3" key="1">
    <citation type="journal article" date="2019" name="Sci. Rep.">
        <title>Draft genome of Tanacetum cinerariifolium, the natural source of mosquito coil.</title>
        <authorList>
            <person name="Yamashiro T."/>
            <person name="Shiraishi A."/>
            <person name="Satake H."/>
            <person name="Nakayama K."/>
        </authorList>
    </citation>
    <scope>NUCLEOTIDE SEQUENCE</scope>
</reference>
<dbReference type="AlphaFoldDB" id="A0A6L2JVK0"/>
<dbReference type="PANTHER" id="PTHR15503">
    <property type="entry name" value="LDOC1 RELATED"/>
    <property type="match status" value="1"/>
</dbReference>
<dbReference type="SUPFAM" id="SSF56672">
    <property type="entry name" value="DNA/RNA polymerases"/>
    <property type="match status" value="1"/>
</dbReference>
<feature type="compositionally biased region" description="Basic and acidic residues" evidence="1">
    <location>
        <begin position="466"/>
        <end position="475"/>
    </location>
</feature>
<comment type="caution">
    <text evidence="3">The sequence shown here is derived from an EMBL/GenBank/DDBJ whole genome shotgun (WGS) entry which is preliminary data.</text>
</comment>
<dbReference type="GO" id="GO:0003964">
    <property type="term" value="F:RNA-directed DNA polymerase activity"/>
    <property type="evidence" value="ECO:0007669"/>
    <property type="project" value="UniProtKB-KW"/>
</dbReference>
<dbReference type="Gene3D" id="3.10.10.10">
    <property type="entry name" value="HIV Type 1 Reverse Transcriptase, subunit A, domain 1"/>
    <property type="match status" value="1"/>
</dbReference>
<feature type="domain" description="Reverse transcriptase/retrotransposon-derived protein RNase H-like" evidence="2">
    <location>
        <begin position="183"/>
        <end position="222"/>
    </location>
</feature>
<evidence type="ECO:0000256" key="1">
    <source>
        <dbReference type="SAM" id="MobiDB-lite"/>
    </source>
</evidence>
<name>A0A6L2JVK0_TANCI</name>
<accession>A0A6L2JVK0</accession>
<feature type="compositionally biased region" description="Basic and acidic residues" evidence="1">
    <location>
        <begin position="508"/>
        <end position="517"/>
    </location>
</feature>
<organism evidence="3">
    <name type="scientific">Tanacetum cinerariifolium</name>
    <name type="common">Dalmatian daisy</name>
    <name type="synonym">Chrysanthemum cinerariifolium</name>
    <dbReference type="NCBI Taxonomy" id="118510"/>
    <lineage>
        <taxon>Eukaryota</taxon>
        <taxon>Viridiplantae</taxon>
        <taxon>Streptophyta</taxon>
        <taxon>Embryophyta</taxon>
        <taxon>Tracheophyta</taxon>
        <taxon>Spermatophyta</taxon>
        <taxon>Magnoliopsida</taxon>
        <taxon>eudicotyledons</taxon>
        <taxon>Gunneridae</taxon>
        <taxon>Pentapetalae</taxon>
        <taxon>asterids</taxon>
        <taxon>campanulids</taxon>
        <taxon>Asterales</taxon>
        <taxon>Asteraceae</taxon>
        <taxon>Asteroideae</taxon>
        <taxon>Anthemideae</taxon>
        <taxon>Anthemidinae</taxon>
        <taxon>Tanacetum</taxon>
    </lineage>
</organism>
<evidence type="ECO:0000313" key="3">
    <source>
        <dbReference type="EMBL" id="GEU41138.1"/>
    </source>
</evidence>
<evidence type="ECO:0000259" key="2">
    <source>
        <dbReference type="Pfam" id="PF17919"/>
    </source>
</evidence>
<dbReference type="InterPro" id="IPR043128">
    <property type="entry name" value="Rev_trsase/Diguanyl_cyclase"/>
</dbReference>
<dbReference type="Pfam" id="PF08284">
    <property type="entry name" value="RVP_2"/>
    <property type="match status" value="1"/>
</dbReference>
<sequence length="517" mass="58737">MIVRGCRLELEGHTFIIDLIHFGHGSFDVIVGMDWLSKLRAKMVCYEKIVQIMLPNGDILEVHGGRPEGNTKQLKNMKVNEPKLEDIPIVREFLGVFSKDLSGLPPSREVEFCIDLIPGVMPIAKSPYRLDGSFRMCIDYRELNKLTVKNRYPLPRIDDLFDQFQGLRYFSKIDLRPGYHQLKRNKVIAYASRKLKIREKNYTNHDLELGAVLFTLKTWRHYSNVEIDKKFERKKDGGLYLARRIWVPVYGILRTLIMNEAHATRAPETLRIASTARDSLVEMGEYHYGLHNEKALGTQLGLSTAYHPHTVGQSEGTIQTLKDMLRACAIGFGEVGESKLLGPEIVQETTDKIVLIKERLKVAQDRQKSYADNRRNPFEFSVKASPWKGVVRFDTMVTDEIKNSEAYQTYLALSTGSIPPKKGMGKGVKEKRETTAPKKKSLITIDDNIIPYPEEALKLRKSINKTEAEEREKAKRSAGLSEGADITPEVLDEPNGSFIAKVDAEDDWGSKSESDIH</sequence>
<dbReference type="PANTHER" id="PTHR15503:SF45">
    <property type="entry name" value="RNA-DIRECTED DNA POLYMERASE HOMOLOG"/>
    <property type="match status" value="1"/>
</dbReference>
<gene>
    <name evidence="3" type="ORF">Tci_013116</name>
</gene>
<dbReference type="EMBL" id="BKCJ010001397">
    <property type="protein sequence ID" value="GEU41138.1"/>
    <property type="molecule type" value="Genomic_DNA"/>
</dbReference>
<dbReference type="GO" id="GO:0004519">
    <property type="term" value="F:endonuclease activity"/>
    <property type="evidence" value="ECO:0007669"/>
    <property type="project" value="UniProtKB-KW"/>
</dbReference>
<feature type="region of interest" description="Disordered" evidence="1">
    <location>
        <begin position="466"/>
        <end position="517"/>
    </location>
</feature>
<dbReference type="InterPro" id="IPR041577">
    <property type="entry name" value="RT_RNaseH_2"/>
</dbReference>
<dbReference type="InterPro" id="IPR043502">
    <property type="entry name" value="DNA/RNA_pol_sf"/>
</dbReference>
<dbReference type="Gene3D" id="3.30.70.270">
    <property type="match status" value="1"/>
</dbReference>
<proteinExistence type="predicted"/>
<protein>
    <submittedName>
        <fullName evidence="3">Retrotransposon protein, putative, Ty3-gypsy subclass</fullName>
    </submittedName>
</protein>